<dbReference type="AlphaFoldDB" id="A0A0F9QA23"/>
<gene>
    <name evidence="1" type="ORF">LCGC14_0799250</name>
</gene>
<name>A0A0F9QA23_9ZZZZ</name>
<reference evidence="1" key="1">
    <citation type="journal article" date="2015" name="Nature">
        <title>Complex archaea that bridge the gap between prokaryotes and eukaryotes.</title>
        <authorList>
            <person name="Spang A."/>
            <person name="Saw J.H."/>
            <person name="Jorgensen S.L."/>
            <person name="Zaremba-Niedzwiedzka K."/>
            <person name="Martijn J."/>
            <person name="Lind A.E."/>
            <person name="van Eijk R."/>
            <person name="Schleper C."/>
            <person name="Guy L."/>
            <person name="Ettema T.J."/>
        </authorList>
    </citation>
    <scope>NUCLEOTIDE SEQUENCE</scope>
</reference>
<protein>
    <submittedName>
        <fullName evidence="1">Uncharacterized protein</fullName>
    </submittedName>
</protein>
<organism evidence="1">
    <name type="scientific">marine sediment metagenome</name>
    <dbReference type="NCBI Taxonomy" id="412755"/>
    <lineage>
        <taxon>unclassified sequences</taxon>
        <taxon>metagenomes</taxon>
        <taxon>ecological metagenomes</taxon>
    </lineage>
</organism>
<evidence type="ECO:0000313" key="1">
    <source>
        <dbReference type="EMBL" id="KKN33902.1"/>
    </source>
</evidence>
<dbReference type="EMBL" id="LAZR01002143">
    <property type="protein sequence ID" value="KKN33902.1"/>
    <property type="molecule type" value="Genomic_DNA"/>
</dbReference>
<proteinExistence type="predicted"/>
<accession>A0A0F9QA23</accession>
<comment type="caution">
    <text evidence="1">The sequence shown here is derived from an EMBL/GenBank/DDBJ whole genome shotgun (WGS) entry which is preliminary data.</text>
</comment>
<sequence>MTLFNGQRAMSRKRFEKIRQTGLAYEYDKAEYWFWEYMFSFFGEPL</sequence>